<evidence type="ECO:0000256" key="2">
    <source>
        <dbReference type="ARBA" id="ARBA00022670"/>
    </source>
</evidence>
<dbReference type="HOGENOM" id="CLU_591056_0_0_1"/>
<comment type="similarity">
    <text evidence="1">Belongs to the peptidase S49 family.</text>
</comment>
<evidence type="ECO:0000256" key="1">
    <source>
        <dbReference type="ARBA" id="ARBA00008683"/>
    </source>
</evidence>
<evidence type="ECO:0000256" key="3">
    <source>
        <dbReference type="ARBA" id="ARBA00022801"/>
    </source>
</evidence>
<protein>
    <submittedName>
        <fullName evidence="6">S49 protease IV family peptidase</fullName>
    </submittedName>
</protein>
<dbReference type="Pfam" id="PF01343">
    <property type="entry name" value="Peptidase_S49"/>
    <property type="match status" value="1"/>
</dbReference>
<feature type="domain" description="Peptidase S49" evidence="5">
    <location>
        <begin position="283"/>
        <end position="401"/>
    </location>
</feature>
<keyword evidence="8" id="KW-1185">Reference proteome</keyword>
<dbReference type="SUPFAM" id="SSF52096">
    <property type="entry name" value="ClpP/crotonase"/>
    <property type="match status" value="2"/>
</dbReference>
<dbReference type="GO" id="GO:0004252">
    <property type="term" value="F:serine-type endopeptidase activity"/>
    <property type="evidence" value="ECO:0000318"/>
    <property type="project" value="GO_Central"/>
</dbReference>
<sequence>MAIINRTAAIHRRYISRTVSLPLSSSITDGFLSHRLIPKPLSPPPSSHHPIHKAFQFHRSSSYPRLKTLTALPFERIPSRSVLQIDLSGQISEHHGEVSSLPRICDNLLKAAYDHRISEIMNFRKSGKLIVAYVPAIGGKEYYIACACEEVYTSPEADPVSLFKGGLNSVIPEVVALGEYKRVVEDNIYSNWLDKVSSSTRKRREDIENFINGDDVYQVITSLIERLGVKSLCMVDFRKYSRVRKWTVGISRGEEVIAVIRVSGTIDRKIIAQEFINKIREVRYYVAMGAGVIVAENLTLTGSIGVDLGIFSLENMYKLIEWEEFTSWGTYKYHTADTEAFAERARHMYIYAALSRSMTIDKMEEVAQGRIWTSKDAVSHGLVDAIGGLSRAIAIAKLKANIPQNRQVTLVERSIPSPNLPEVVRDIGYPLYDGRVWAHCNGAPLAIGYSLVGWRDFAHSNGVPLRMDGTMRDFILFLSSSLGVFSLHYSPS</sequence>
<keyword evidence="4" id="KW-0720">Serine protease</keyword>
<reference evidence="6 8" key="1">
    <citation type="journal article" date="2011" name="Nature">
        <title>The Medicago genome provides insight into the evolution of rhizobial symbioses.</title>
        <authorList>
            <person name="Young N.D."/>
            <person name="Debelle F."/>
            <person name="Oldroyd G.E."/>
            <person name="Geurts R."/>
            <person name="Cannon S.B."/>
            <person name="Udvardi M.K."/>
            <person name="Benedito V.A."/>
            <person name="Mayer K.F."/>
            <person name="Gouzy J."/>
            <person name="Schoof H."/>
            <person name="Van de Peer Y."/>
            <person name="Proost S."/>
            <person name="Cook D.R."/>
            <person name="Meyers B.C."/>
            <person name="Spannagl M."/>
            <person name="Cheung F."/>
            <person name="De Mita S."/>
            <person name="Krishnakumar V."/>
            <person name="Gundlach H."/>
            <person name="Zhou S."/>
            <person name="Mudge J."/>
            <person name="Bharti A.K."/>
            <person name="Murray J.D."/>
            <person name="Naoumkina M.A."/>
            <person name="Rosen B."/>
            <person name="Silverstein K.A."/>
            <person name="Tang H."/>
            <person name="Rombauts S."/>
            <person name="Zhao P.X."/>
            <person name="Zhou P."/>
            <person name="Barbe V."/>
            <person name="Bardou P."/>
            <person name="Bechner M."/>
            <person name="Bellec A."/>
            <person name="Berger A."/>
            <person name="Berges H."/>
            <person name="Bidwell S."/>
            <person name="Bisseling T."/>
            <person name="Choisne N."/>
            <person name="Couloux A."/>
            <person name="Denny R."/>
            <person name="Deshpande S."/>
            <person name="Dai X."/>
            <person name="Doyle J.J."/>
            <person name="Dudez A.M."/>
            <person name="Farmer A.D."/>
            <person name="Fouteau S."/>
            <person name="Franken C."/>
            <person name="Gibelin C."/>
            <person name="Gish J."/>
            <person name="Goldstein S."/>
            <person name="Gonzalez A.J."/>
            <person name="Green P.J."/>
            <person name="Hallab A."/>
            <person name="Hartog M."/>
            <person name="Hua A."/>
            <person name="Humphray S.J."/>
            <person name="Jeong D.H."/>
            <person name="Jing Y."/>
            <person name="Jocker A."/>
            <person name="Kenton S.M."/>
            <person name="Kim D.J."/>
            <person name="Klee K."/>
            <person name="Lai H."/>
            <person name="Lang C."/>
            <person name="Lin S."/>
            <person name="Macmil S.L."/>
            <person name="Magdelenat G."/>
            <person name="Matthews L."/>
            <person name="McCorrison J."/>
            <person name="Monaghan E.L."/>
            <person name="Mun J.H."/>
            <person name="Najar F.Z."/>
            <person name="Nicholson C."/>
            <person name="Noirot C."/>
            <person name="O'Bleness M."/>
            <person name="Paule C.R."/>
            <person name="Poulain J."/>
            <person name="Prion F."/>
            <person name="Qin B."/>
            <person name="Qu C."/>
            <person name="Retzel E.F."/>
            <person name="Riddle C."/>
            <person name="Sallet E."/>
            <person name="Samain S."/>
            <person name="Samson N."/>
            <person name="Sanders I."/>
            <person name="Saurat O."/>
            <person name="Scarpelli C."/>
            <person name="Schiex T."/>
            <person name="Segurens B."/>
            <person name="Severin A.J."/>
            <person name="Sherrier D.J."/>
            <person name="Shi R."/>
            <person name="Sims S."/>
            <person name="Singer S.R."/>
            <person name="Sinharoy S."/>
            <person name="Sterck L."/>
            <person name="Viollet A."/>
            <person name="Wang B.B."/>
            <person name="Wang K."/>
            <person name="Wang M."/>
            <person name="Wang X."/>
            <person name="Warfsmann J."/>
            <person name="Weissenbach J."/>
            <person name="White D.D."/>
            <person name="White J.D."/>
            <person name="Wiley G.B."/>
            <person name="Wincker P."/>
            <person name="Xing Y."/>
            <person name="Yang L."/>
            <person name="Yao Z."/>
            <person name="Ying F."/>
            <person name="Zhai J."/>
            <person name="Zhou L."/>
            <person name="Zuber A."/>
            <person name="Denarie J."/>
            <person name="Dixon R.A."/>
            <person name="May G.D."/>
            <person name="Schwartz D.C."/>
            <person name="Rogers J."/>
            <person name="Quetier F."/>
            <person name="Town C.D."/>
            <person name="Roe B.A."/>
        </authorList>
    </citation>
    <scope>NUCLEOTIDE SEQUENCE [LARGE SCALE GENOMIC DNA]</scope>
    <source>
        <strain evidence="6">A17</strain>
        <strain evidence="7 8">cv. Jemalong A17</strain>
    </source>
</reference>
<dbReference type="AlphaFoldDB" id="G7JE48"/>
<dbReference type="Gene3D" id="3.90.226.10">
    <property type="entry name" value="2-enoyl-CoA Hydratase, Chain A, domain 1"/>
    <property type="match status" value="2"/>
</dbReference>
<accession>A0A0C3X5N4</accession>
<accession>G7JE48</accession>
<keyword evidence="2 6" id="KW-0645">Protease</keyword>
<keyword evidence="3" id="KW-0378">Hydrolase</keyword>
<dbReference type="InterPro" id="IPR029045">
    <property type="entry name" value="ClpP/crotonase-like_dom_sf"/>
</dbReference>
<reference evidence="6 8" key="2">
    <citation type="journal article" date="2014" name="BMC Genomics">
        <title>An improved genome release (version Mt4.0) for the model legume Medicago truncatula.</title>
        <authorList>
            <person name="Tang H."/>
            <person name="Krishnakumar V."/>
            <person name="Bidwell S."/>
            <person name="Rosen B."/>
            <person name="Chan A."/>
            <person name="Zhou S."/>
            <person name="Gentzbittel L."/>
            <person name="Childs K.L."/>
            <person name="Yandell M."/>
            <person name="Gundlach H."/>
            <person name="Mayer K.F."/>
            <person name="Schwartz D.C."/>
            <person name="Town C.D."/>
        </authorList>
    </citation>
    <scope>GENOME REANNOTATION</scope>
    <source>
        <strain evidence="7 8">cv. Jemalong A17</strain>
    </source>
</reference>
<evidence type="ECO:0000313" key="8">
    <source>
        <dbReference type="Proteomes" id="UP000002051"/>
    </source>
</evidence>
<dbReference type="InterPro" id="IPR002142">
    <property type="entry name" value="Peptidase_S49"/>
</dbReference>
<dbReference type="EMBL" id="CM001220">
    <property type="protein sequence ID" value="AES91556.2"/>
    <property type="molecule type" value="Genomic_DNA"/>
</dbReference>
<evidence type="ECO:0000313" key="6">
    <source>
        <dbReference type="EMBL" id="AES91556.2"/>
    </source>
</evidence>
<dbReference type="GO" id="GO:0009535">
    <property type="term" value="C:chloroplast thylakoid membrane"/>
    <property type="evidence" value="ECO:0000318"/>
    <property type="project" value="GO_Central"/>
</dbReference>
<proteinExistence type="inferred from homology"/>
<reference evidence="7" key="3">
    <citation type="submission" date="2015-04" db="UniProtKB">
        <authorList>
            <consortium name="EnsemblPlants"/>
        </authorList>
    </citation>
    <scope>IDENTIFICATION</scope>
    <source>
        <strain evidence="7">cv. Jemalong A17</strain>
    </source>
</reference>
<gene>
    <name evidence="6" type="ordered locus">MTR_4g114810</name>
</gene>
<dbReference type="GO" id="GO:0006508">
    <property type="term" value="P:proteolysis"/>
    <property type="evidence" value="ECO:0007669"/>
    <property type="project" value="UniProtKB-KW"/>
</dbReference>
<organism evidence="6 8">
    <name type="scientific">Medicago truncatula</name>
    <name type="common">Barrel medic</name>
    <name type="synonym">Medicago tribuloides</name>
    <dbReference type="NCBI Taxonomy" id="3880"/>
    <lineage>
        <taxon>Eukaryota</taxon>
        <taxon>Viridiplantae</taxon>
        <taxon>Streptophyta</taxon>
        <taxon>Embryophyta</taxon>
        <taxon>Tracheophyta</taxon>
        <taxon>Spermatophyta</taxon>
        <taxon>Magnoliopsida</taxon>
        <taxon>eudicotyledons</taxon>
        <taxon>Gunneridae</taxon>
        <taxon>Pentapetalae</taxon>
        <taxon>rosids</taxon>
        <taxon>fabids</taxon>
        <taxon>Fabales</taxon>
        <taxon>Fabaceae</taxon>
        <taxon>Papilionoideae</taxon>
        <taxon>50 kb inversion clade</taxon>
        <taxon>NPAAA clade</taxon>
        <taxon>Hologalegina</taxon>
        <taxon>IRL clade</taxon>
        <taxon>Trifolieae</taxon>
        <taxon>Medicago</taxon>
    </lineage>
</organism>
<dbReference type="eggNOG" id="KOG2262">
    <property type="taxonomic scope" value="Eukaryota"/>
</dbReference>
<evidence type="ECO:0000259" key="5">
    <source>
        <dbReference type="Pfam" id="PF01343"/>
    </source>
</evidence>
<dbReference type="PANTHER" id="PTHR33209">
    <property type="entry name" value="PROTEASE 4"/>
    <property type="match status" value="1"/>
</dbReference>
<evidence type="ECO:0000313" key="7">
    <source>
        <dbReference type="EnsemblPlants" id="AES91556"/>
    </source>
</evidence>
<evidence type="ECO:0000256" key="4">
    <source>
        <dbReference type="ARBA" id="ARBA00022825"/>
    </source>
</evidence>
<dbReference type="STRING" id="3880.G7JE48"/>
<dbReference type="EnsemblPlants" id="AES91556">
    <property type="protein sequence ID" value="AES91556"/>
    <property type="gene ID" value="MTR_4g114810"/>
</dbReference>
<dbReference type="PaxDb" id="3880-AES91556"/>
<dbReference type="PANTHER" id="PTHR33209:SF1">
    <property type="entry name" value="PEPTIDASE S49 DOMAIN-CONTAINING PROTEIN"/>
    <property type="match status" value="1"/>
</dbReference>
<dbReference type="Proteomes" id="UP000002051">
    <property type="component" value="Chromosome 4"/>
</dbReference>
<name>G7JE48_MEDTR</name>